<evidence type="ECO:0000313" key="6">
    <source>
        <dbReference type="EMBL" id="ENZ18823.1"/>
    </source>
</evidence>
<feature type="transmembrane region" description="Helical" evidence="3">
    <location>
        <begin position="20"/>
        <end position="41"/>
    </location>
</feature>
<evidence type="ECO:0008006" key="8">
    <source>
        <dbReference type="Google" id="ProtNLM"/>
    </source>
</evidence>
<organism evidence="6 7">
    <name type="scientific">[Clostridium] clostridioforme 90A8</name>
    <dbReference type="NCBI Taxonomy" id="999408"/>
    <lineage>
        <taxon>Bacteria</taxon>
        <taxon>Bacillati</taxon>
        <taxon>Bacillota</taxon>
        <taxon>Clostridia</taxon>
        <taxon>Lachnospirales</taxon>
        <taxon>Lachnospiraceae</taxon>
        <taxon>Enterocloster</taxon>
    </lineage>
</organism>
<reference evidence="6 7" key="1">
    <citation type="submission" date="2013-01" db="EMBL/GenBank/DDBJ databases">
        <title>The Genome Sequence of Clostridium clostridioforme 90A8.</title>
        <authorList>
            <consortium name="The Broad Institute Genome Sequencing Platform"/>
            <person name="Earl A."/>
            <person name="Ward D."/>
            <person name="Feldgarden M."/>
            <person name="Gevers D."/>
            <person name="Courvalin P."/>
            <person name="Lambert T."/>
            <person name="Walker B."/>
            <person name="Young S.K."/>
            <person name="Zeng Q."/>
            <person name="Gargeya S."/>
            <person name="Fitzgerald M."/>
            <person name="Haas B."/>
            <person name="Abouelleil A."/>
            <person name="Alvarado L."/>
            <person name="Arachchi H.M."/>
            <person name="Berlin A.M."/>
            <person name="Chapman S.B."/>
            <person name="Dewar J."/>
            <person name="Goldberg J."/>
            <person name="Griggs A."/>
            <person name="Gujja S."/>
            <person name="Hansen M."/>
            <person name="Howarth C."/>
            <person name="Imamovic A."/>
            <person name="Larimer J."/>
            <person name="McCowan C."/>
            <person name="Murphy C."/>
            <person name="Neiman D."/>
            <person name="Pearson M."/>
            <person name="Priest M."/>
            <person name="Roberts A."/>
            <person name="Saif S."/>
            <person name="Shea T."/>
            <person name="Sisk P."/>
            <person name="Sykes S."/>
            <person name="Wortman J."/>
            <person name="Nusbaum C."/>
            <person name="Birren B."/>
        </authorList>
    </citation>
    <scope>NUCLEOTIDE SEQUENCE [LARGE SCALE GENOMIC DNA]</scope>
    <source>
        <strain evidence="6 7">90A8</strain>
    </source>
</reference>
<keyword evidence="2 3" id="KW-0472">Membrane</keyword>
<keyword evidence="3" id="KW-0812">Transmembrane</keyword>
<sequence length="561" mass="60928">MQRVKDYWQKLSDKTKKVIIAIVTGTVAIAIIGVLALKFGLGRDYSTLFTGLNQEEAQQVVALLSEQGVDYRFNDREGAIRVSSANVNQIRAEFLSMGYPKSGFSYDTYRNNTGLMTTESDKKQYTLYELQDRLGAQIRLFDGVQDAKVTIAEAEEPVYAYGDNTEVEASASVVVTMMSGRSLSDNGAAAIKNLIATSVRGMNFTNVAVFDADTMMEVGGRSDDGDYGSAKDVTALTSLVENNIAANVRRVLEKLYGQGKTAVSVKGTLNMEKLIQENTRYTTPEKIDEQDKTGLLYKEDTANENSGAAVPGSGGVVGADANADTPRYTNQNGTQTSTDLYANSSAAREWLYDSVKEQRQVDPGVLENTTIGIVIDTDDTSIPVQDLINLVADSAGISREEARQKITIIRALSSSGQAAAQPVAAASAQTQARSFPLPIIIAVIAGGILILLLFVLLLAGRKRKKRDSLDDVELTVESAPEEEFPSAPAAETGLDTQYRDEEMEKNEQILNLRMQHSLKLKQNIGEFVDQNPQIAAKLVQSWLRGEGDLNGGKRIGESNSK</sequence>
<proteinExistence type="predicted"/>
<evidence type="ECO:0000256" key="1">
    <source>
        <dbReference type="ARBA" id="ARBA00004370"/>
    </source>
</evidence>
<evidence type="ECO:0000259" key="5">
    <source>
        <dbReference type="Pfam" id="PF08345"/>
    </source>
</evidence>
<dbReference type="HOGENOM" id="CLU_028108_2_2_9"/>
<evidence type="ECO:0000256" key="3">
    <source>
        <dbReference type="SAM" id="Phobius"/>
    </source>
</evidence>
<comment type="subcellular location">
    <subcellularLocation>
        <location evidence="1">Membrane</location>
    </subcellularLocation>
</comment>
<dbReference type="InterPro" id="IPR043427">
    <property type="entry name" value="YscJ/FliF"/>
</dbReference>
<dbReference type="AlphaFoldDB" id="A0A0E2HFM3"/>
<dbReference type="PANTHER" id="PTHR30046">
    <property type="entry name" value="FLAGELLAR M-RING PROTEIN"/>
    <property type="match status" value="1"/>
</dbReference>
<dbReference type="RefSeq" id="WP_002594969.1">
    <property type="nucleotide sequence ID" value="NZ_KB850998.1"/>
</dbReference>
<accession>A0A0E2HFM3</accession>
<feature type="transmembrane region" description="Helical" evidence="3">
    <location>
        <begin position="435"/>
        <end position="459"/>
    </location>
</feature>
<dbReference type="InterPro" id="IPR045851">
    <property type="entry name" value="AMP-bd_C_sf"/>
</dbReference>
<dbReference type="Gene3D" id="3.30.300.30">
    <property type="match status" value="1"/>
</dbReference>
<dbReference type="InterPro" id="IPR013556">
    <property type="entry name" value="Flag_M-ring_C"/>
</dbReference>
<dbReference type="Pfam" id="PF08345">
    <property type="entry name" value="YscJ_FliF_C"/>
    <property type="match status" value="1"/>
</dbReference>
<evidence type="ECO:0000256" key="2">
    <source>
        <dbReference type="ARBA" id="ARBA00023136"/>
    </source>
</evidence>
<dbReference type="PATRIC" id="fig|999408.3.peg.1219"/>
<protein>
    <recommendedName>
        <fullName evidence="8">Flagellar M-ring protein FliF</fullName>
    </recommendedName>
</protein>
<evidence type="ECO:0000259" key="4">
    <source>
        <dbReference type="Pfam" id="PF01514"/>
    </source>
</evidence>
<dbReference type="InterPro" id="IPR006182">
    <property type="entry name" value="FliF_N_dom"/>
</dbReference>
<dbReference type="GO" id="GO:0016020">
    <property type="term" value="C:membrane"/>
    <property type="evidence" value="ECO:0007669"/>
    <property type="project" value="UniProtKB-SubCell"/>
</dbReference>
<comment type="caution">
    <text evidence="6">The sequence shown here is derived from an EMBL/GenBank/DDBJ whole genome shotgun (WGS) entry which is preliminary data.</text>
</comment>
<dbReference type="Proteomes" id="UP000013085">
    <property type="component" value="Unassembled WGS sequence"/>
</dbReference>
<feature type="domain" description="Flagellar M-ring N-terminal" evidence="4">
    <location>
        <begin position="44"/>
        <end position="213"/>
    </location>
</feature>
<evidence type="ECO:0000313" key="7">
    <source>
        <dbReference type="Proteomes" id="UP000013085"/>
    </source>
</evidence>
<name>A0A0E2HFM3_9FIRM</name>
<keyword evidence="3" id="KW-1133">Transmembrane helix</keyword>
<dbReference type="PANTHER" id="PTHR30046:SF0">
    <property type="entry name" value="FLAGELLAR M-RING PROTEIN"/>
    <property type="match status" value="1"/>
</dbReference>
<dbReference type="EMBL" id="AGYR01000007">
    <property type="protein sequence ID" value="ENZ18823.1"/>
    <property type="molecule type" value="Genomic_DNA"/>
</dbReference>
<feature type="domain" description="Flagellar M-ring C-terminal" evidence="5">
    <location>
        <begin position="252"/>
        <end position="402"/>
    </location>
</feature>
<dbReference type="Pfam" id="PF01514">
    <property type="entry name" value="YscJ_FliF"/>
    <property type="match status" value="1"/>
</dbReference>
<gene>
    <name evidence="6" type="ORF">HMPREF1090_01140</name>
</gene>